<gene>
    <name evidence="2" type="ORF">NCTC8081_03060</name>
</gene>
<proteinExistence type="predicted"/>
<evidence type="ECO:0000313" key="3">
    <source>
        <dbReference type="Proteomes" id="UP000250234"/>
    </source>
</evidence>
<dbReference type="EMBL" id="UAWO01000005">
    <property type="protein sequence ID" value="SQC85275.1"/>
    <property type="molecule type" value="Genomic_DNA"/>
</dbReference>
<feature type="transmembrane region" description="Helical" evidence="1">
    <location>
        <begin position="141"/>
        <end position="161"/>
    </location>
</feature>
<feature type="transmembrane region" description="Helical" evidence="1">
    <location>
        <begin position="26"/>
        <end position="46"/>
    </location>
</feature>
<protein>
    <submittedName>
        <fullName evidence="2">Uncharacterized protein</fullName>
    </submittedName>
</protein>
<keyword evidence="1" id="KW-0812">Transmembrane</keyword>
<sequence length="236" mass="28033">MHIFIYKNLTENLKNHFKIFDVKKKFIYITIFMVAIIFLLSLFSPIPYNYLDSLAIGYKLKSLDNLYDYFIPFFSSLIIIYIFFNDYNTNTYKILAFLNRRNFNYLIFYRWILYVSILCISTFLTGLIHYRSVSFLDITNIILSIRFIPNILFLTSLVLLSACITKNIYASILVLSTYYCIDFFSSGYVFKIFSIGFNSNNIYYTSSPEYYLFNRVLLTFTSFIFVYISCKISSKI</sequence>
<evidence type="ECO:0000256" key="1">
    <source>
        <dbReference type="SAM" id="Phobius"/>
    </source>
</evidence>
<keyword evidence="1" id="KW-1133">Transmembrane helix</keyword>
<feature type="transmembrane region" description="Helical" evidence="1">
    <location>
        <begin position="168"/>
        <end position="190"/>
    </location>
</feature>
<feature type="transmembrane region" description="Helical" evidence="1">
    <location>
        <begin position="210"/>
        <end position="230"/>
    </location>
</feature>
<dbReference type="Proteomes" id="UP000250234">
    <property type="component" value="Unassembled WGS sequence"/>
</dbReference>
<keyword evidence="1" id="KW-0472">Membrane</keyword>
<evidence type="ECO:0000313" key="2">
    <source>
        <dbReference type="EMBL" id="SQC85275.1"/>
    </source>
</evidence>
<feature type="transmembrane region" description="Helical" evidence="1">
    <location>
        <begin position="66"/>
        <end position="84"/>
    </location>
</feature>
<accession>A0A2X3IR94</accession>
<feature type="transmembrane region" description="Helical" evidence="1">
    <location>
        <begin position="105"/>
        <end position="129"/>
    </location>
</feature>
<organism evidence="2 3">
    <name type="scientific">Clostridium perfringens</name>
    <dbReference type="NCBI Taxonomy" id="1502"/>
    <lineage>
        <taxon>Bacteria</taxon>
        <taxon>Bacillati</taxon>
        <taxon>Bacillota</taxon>
        <taxon>Clostridia</taxon>
        <taxon>Eubacteriales</taxon>
        <taxon>Clostridiaceae</taxon>
        <taxon>Clostridium</taxon>
    </lineage>
</organism>
<dbReference type="AlphaFoldDB" id="A0A2X3IR94"/>
<name>A0A2X3IR94_CLOPF</name>
<reference evidence="2 3" key="1">
    <citation type="submission" date="2018-06" db="EMBL/GenBank/DDBJ databases">
        <authorList>
            <consortium name="Pathogen Informatics"/>
            <person name="Doyle S."/>
        </authorList>
    </citation>
    <scope>NUCLEOTIDE SEQUENCE [LARGE SCALE GENOMIC DNA]</scope>
    <source>
        <strain evidence="2 3">NCTC8081</strain>
    </source>
</reference>